<dbReference type="VEuPathDB" id="FungiDB:QG37_03192"/>
<organism evidence="4 5">
    <name type="scientific">Candidozyma auris</name>
    <name type="common">Yeast</name>
    <name type="synonym">Candida auris</name>
    <dbReference type="NCBI Taxonomy" id="498019"/>
    <lineage>
        <taxon>Eukaryota</taxon>
        <taxon>Fungi</taxon>
        <taxon>Dikarya</taxon>
        <taxon>Ascomycota</taxon>
        <taxon>Saccharomycotina</taxon>
        <taxon>Pichiomycetes</taxon>
        <taxon>Metschnikowiaceae</taxon>
        <taxon>Candidozyma</taxon>
    </lineage>
</organism>
<feature type="chain" id="PRO_5005545325" description="ER membrane protein complex subunit 7 beta-sandwich domain-containing protein" evidence="3">
    <location>
        <begin position="19"/>
        <end position="244"/>
    </location>
</feature>
<dbReference type="VEuPathDB" id="FungiDB:CJI97_000610"/>
<protein>
    <recommendedName>
        <fullName evidence="6">ER membrane protein complex subunit 7 beta-sandwich domain-containing protein</fullName>
    </recommendedName>
</protein>
<sequence>MRIFRVATAFWLLQAAFCLDFKARIVNVPEEALEIENLRSGKTRPIERNYQAKVDAKVVGLGPKYGEVHECRVKKTYEFDVEGLSAGEYKLLVHSHDFNIRQGRFHISVNDSAVVVTEDRLGISGANSTKSCVVSEKEPLIIEAATIKQYEENPRNKLMEMVMQSPLGFIFKNRLYTILFFVCMGLMILPLLVQWINPELAEQFSELQKEAYEKRAERVAAEKRQGQLPTQLDKIMGKKQKRKL</sequence>
<evidence type="ECO:0000256" key="1">
    <source>
        <dbReference type="SAM" id="MobiDB-lite"/>
    </source>
</evidence>
<gene>
    <name evidence="4" type="ORF">QG37_03192</name>
</gene>
<dbReference type="VEuPathDB" id="FungiDB:CJI96_0003487"/>
<evidence type="ECO:0000313" key="4">
    <source>
        <dbReference type="EMBL" id="KND99773.1"/>
    </source>
</evidence>
<dbReference type="EMBL" id="LGST01000021">
    <property type="protein sequence ID" value="KND99773.1"/>
    <property type="molecule type" value="Genomic_DNA"/>
</dbReference>
<proteinExistence type="predicted"/>
<name>A0A0L0P0G9_CANAR</name>
<dbReference type="AlphaFoldDB" id="A0A0L0P0G9"/>
<dbReference type="VEuPathDB" id="FungiDB:CJJ09_002570"/>
<evidence type="ECO:0008006" key="6">
    <source>
        <dbReference type="Google" id="ProtNLM"/>
    </source>
</evidence>
<keyword evidence="3" id="KW-0732">Signal</keyword>
<evidence type="ECO:0000256" key="2">
    <source>
        <dbReference type="SAM" id="Phobius"/>
    </source>
</evidence>
<evidence type="ECO:0000256" key="3">
    <source>
        <dbReference type="SAM" id="SignalP"/>
    </source>
</evidence>
<comment type="caution">
    <text evidence="4">The sequence shown here is derived from an EMBL/GenBank/DDBJ whole genome shotgun (WGS) entry which is preliminary data.</text>
</comment>
<dbReference type="VEuPathDB" id="FungiDB:B9J08_000608"/>
<dbReference type="VEuPathDB" id="FungiDB:CJJ07_004146"/>
<feature type="transmembrane region" description="Helical" evidence="2">
    <location>
        <begin position="175"/>
        <end position="196"/>
    </location>
</feature>
<dbReference type="Proteomes" id="UP000037122">
    <property type="component" value="Unassembled WGS sequence"/>
</dbReference>
<reference evidence="5" key="1">
    <citation type="journal article" date="2015" name="BMC Genomics">
        <title>Draft genome of a commonly misdiagnosed multidrug resistant pathogen Candida auris.</title>
        <authorList>
            <person name="Chatterjee S."/>
            <person name="Alampalli S.V."/>
            <person name="Nageshan R.K."/>
            <person name="Chettiar S.T."/>
            <person name="Joshi S."/>
            <person name="Tatu U.S."/>
        </authorList>
    </citation>
    <scope>NUCLEOTIDE SEQUENCE [LARGE SCALE GENOMIC DNA]</scope>
    <source>
        <strain evidence="5">6684</strain>
    </source>
</reference>
<keyword evidence="2" id="KW-0472">Membrane</keyword>
<feature type="region of interest" description="Disordered" evidence="1">
    <location>
        <begin position="221"/>
        <end position="244"/>
    </location>
</feature>
<keyword evidence="2" id="KW-0812">Transmembrane</keyword>
<feature type="signal peptide" evidence="3">
    <location>
        <begin position="1"/>
        <end position="18"/>
    </location>
</feature>
<keyword evidence="2" id="KW-1133">Transmembrane helix</keyword>
<accession>A0A0L0P0G9</accession>
<evidence type="ECO:0000313" key="5">
    <source>
        <dbReference type="Proteomes" id="UP000037122"/>
    </source>
</evidence>